<organism evidence="6 7">
    <name type="scientific">Vanrija pseudolonga</name>
    <dbReference type="NCBI Taxonomy" id="143232"/>
    <lineage>
        <taxon>Eukaryota</taxon>
        <taxon>Fungi</taxon>
        <taxon>Dikarya</taxon>
        <taxon>Basidiomycota</taxon>
        <taxon>Agaricomycotina</taxon>
        <taxon>Tremellomycetes</taxon>
        <taxon>Trichosporonales</taxon>
        <taxon>Trichosporonaceae</taxon>
        <taxon>Vanrija</taxon>
    </lineage>
</organism>
<keyword evidence="7" id="KW-1185">Reference proteome</keyword>
<feature type="compositionally biased region" description="Gly residues" evidence="4">
    <location>
        <begin position="1380"/>
        <end position="1390"/>
    </location>
</feature>
<keyword evidence="2" id="KW-0040">ANK repeat</keyword>
<feature type="compositionally biased region" description="Basic residues" evidence="4">
    <location>
        <begin position="1391"/>
        <end position="1401"/>
    </location>
</feature>
<dbReference type="InterPro" id="IPR009091">
    <property type="entry name" value="RCC1/BLIP-II"/>
</dbReference>
<dbReference type="Proteomes" id="UP000827549">
    <property type="component" value="Chromosome 7"/>
</dbReference>
<protein>
    <submittedName>
        <fullName evidence="6">BTB/POZ domain-containing protein 1</fullName>
    </submittedName>
</protein>
<feature type="compositionally biased region" description="Polar residues" evidence="4">
    <location>
        <begin position="1087"/>
        <end position="1103"/>
    </location>
</feature>
<feature type="repeat" description="RCC1" evidence="3">
    <location>
        <begin position="290"/>
        <end position="356"/>
    </location>
</feature>
<name>A0AAF0YKU7_9TREE</name>
<feature type="region of interest" description="Disordered" evidence="4">
    <location>
        <begin position="598"/>
        <end position="618"/>
    </location>
</feature>
<feature type="compositionally biased region" description="Low complexity" evidence="4">
    <location>
        <begin position="1325"/>
        <end position="1342"/>
    </location>
</feature>
<evidence type="ECO:0000256" key="2">
    <source>
        <dbReference type="PROSITE-ProRule" id="PRU00023"/>
    </source>
</evidence>
<dbReference type="InterPro" id="IPR051625">
    <property type="entry name" value="Signaling_Regulatory_Domain"/>
</dbReference>
<dbReference type="EMBL" id="CP086720">
    <property type="protein sequence ID" value="WOO85538.1"/>
    <property type="molecule type" value="Genomic_DNA"/>
</dbReference>
<dbReference type="PANTHER" id="PTHR22872:SF2">
    <property type="entry name" value="INHIBITOR OF BRUTON TYROSINE KINASE"/>
    <property type="match status" value="1"/>
</dbReference>
<dbReference type="PANTHER" id="PTHR22872">
    <property type="entry name" value="BTK-BINDING PROTEIN-RELATED"/>
    <property type="match status" value="1"/>
</dbReference>
<evidence type="ECO:0000313" key="7">
    <source>
        <dbReference type="Proteomes" id="UP000827549"/>
    </source>
</evidence>
<dbReference type="SUPFAM" id="SSF48403">
    <property type="entry name" value="Ankyrin repeat"/>
    <property type="match status" value="1"/>
</dbReference>
<feature type="compositionally biased region" description="Polar residues" evidence="4">
    <location>
        <begin position="1141"/>
        <end position="1157"/>
    </location>
</feature>
<feature type="region of interest" description="Disordered" evidence="4">
    <location>
        <begin position="24"/>
        <end position="73"/>
    </location>
</feature>
<feature type="region of interest" description="Disordered" evidence="4">
    <location>
        <begin position="1132"/>
        <end position="1263"/>
    </location>
</feature>
<keyword evidence="1" id="KW-0677">Repeat</keyword>
<dbReference type="InterPro" id="IPR000210">
    <property type="entry name" value="BTB/POZ_dom"/>
</dbReference>
<evidence type="ECO:0000256" key="1">
    <source>
        <dbReference type="ARBA" id="ARBA00022737"/>
    </source>
</evidence>
<evidence type="ECO:0000256" key="3">
    <source>
        <dbReference type="PROSITE-ProRule" id="PRU00235"/>
    </source>
</evidence>
<dbReference type="PROSITE" id="PS50097">
    <property type="entry name" value="BTB"/>
    <property type="match status" value="2"/>
</dbReference>
<feature type="compositionally biased region" description="Acidic residues" evidence="4">
    <location>
        <begin position="1057"/>
        <end position="1068"/>
    </location>
</feature>
<dbReference type="InterPro" id="IPR011333">
    <property type="entry name" value="SKP1/BTB/POZ_sf"/>
</dbReference>
<dbReference type="Gene3D" id="2.130.10.30">
    <property type="entry name" value="Regulator of chromosome condensation 1/beta-lactamase-inhibitor protein II"/>
    <property type="match status" value="1"/>
</dbReference>
<feature type="compositionally biased region" description="Low complexity" evidence="4">
    <location>
        <begin position="1192"/>
        <end position="1216"/>
    </location>
</feature>
<reference evidence="6" key="1">
    <citation type="submission" date="2023-10" db="EMBL/GenBank/DDBJ databases">
        <authorList>
            <person name="Noh H."/>
        </authorList>
    </citation>
    <scope>NUCLEOTIDE SEQUENCE</scope>
    <source>
        <strain evidence="6">DUCC4014</strain>
    </source>
</reference>
<dbReference type="SUPFAM" id="SSF50985">
    <property type="entry name" value="RCC1/BLIP-II"/>
    <property type="match status" value="1"/>
</dbReference>
<dbReference type="GeneID" id="87812204"/>
<dbReference type="InterPro" id="IPR000408">
    <property type="entry name" value="Reg_chr_condens"/>
</dbReference>
<dbReference type="PROSITE" id="PS50088">
    <property type="entry name" value="ANK_REPEAT"/>
    <property type="match status" value="1"/>
</dbReference>
<feature type="compositionally biased region" description="Low complexity" evidence="4">
    <location>
        <begin position="24"/>
        <end position="37"/>
    </location>
</feature>
<feature type="repeat" description="RCC1" evidence="3">
    <location>
        <begin position="171"/>
        <end position="237"/>
    </location>
</feature>
<feature type="region of interest" description="Disordered" evidence="4">
    <location>
        <begin position="1014"/>
        <end position="1115"/>
    </location>
</feature>
<dbReference type="RefSeq" id="XP_062631564.1">
    <property type="nucleotide sequence ID" value="XM_062775580.1"/>
</dbReference>
<gene>
    <name evidence="6" type="primary">btb1</name>
    <name evidence="6" type="ORF">LOC62_07G009041</name>
</gene>
<dbReference type="SMART" id="SM00225">
    <property type="entry name" value="BTB"/>
    <property type="match status" value="2"/>
</dbReference>
<evidence type="ECO:0000259" key="5">
    <source>
        <dbReference type="PROSITE" id="PS50097"/>
    </source>
</evidence>
<dbReference type="SUPFAM" id="SSF54695">
    <property type="entry name" value="POZ domain"/>
    <property type="match status" value="2"/>
</dbReference>
<feature type="compositionally biased region" description="Basic and acidic residues" evidence="4">
    <location>
        <begin position="1295"/>
        <end position="1323"/>
    </location>
</feature>
<evidence type="ECO:0000256" key="4">
    <source>
        <dbReference type="SAM" id="MobiDB-lite"/>
    </source>
</evidence>
<feature type="compositionally biased region" description="Low complexity" evidence="4">
    <location>
        <begin position="1231"/>
        <end position="1263"/>
    </location>
</feature>
<feature type="repeat" description="RCC1" evidence="3">
    <location>
        <begin position="240"/>
        <end position="289"/>
    </location>
</feature>
<feature type="domain" description="BTB" evidence="5">
    <location>
        <begin position="803"/>
        <end position="869"/>
    </location>
</feature>
<feature type="repeat" description="ANK" evidence="2">
    <location>
        <begin position="113"/>
        <end position="146"/>
    </location>
</feature>
<dbReference type="InterPro" id="IPR036770">
    <property type="entry name" value="Ankyrin_rpt-contain_sf"/>
</dbReference>
<dbReference type="InterPro" id="IPR002110">
    <property type="entry name" value="Ankyrin_rpt"/>
</dbReference>
<dbReference type="CDD" id="cd18186">
    <property type="entry name" value="BTB_POZ_ZBTB_KLHL-like"/>
    <property type="match status" value="2"/>
</dbReference>
<feature type="compositionally biased region" description="Low complexity" evidence="4">
    <location>
        <begin position="1070"/>
        <end position="1086"/>
    </location>
</feature>
<feature type="compositionally biased region" description="Basic and acidic residues" evidence="4">
    <location>
        <begin position="1467"/>
        <end position="1481"/>
    </location>
</feature>
<feature type="compositionally biased region" description="Low complexity" evidence="4">
    <location>
        <begin position="47"/>
        <end position="59"/>
    </location>
</feature>
<feature type="region of interest" description="Disordered" evidence="4">
    <location>
        <begin position="1278"/>
        <end position="1481"/>
    </location>
</feature>
<dbReference type="Pfam" id="PF00651">
    <property type="entry name" value="BTB"/>
    <property type="match status" value="2"/>
</dbReference>
<sequence>MPNLHAHYYHGNVKAFRQELDGTATHAQAGSGSSSANGGTGKSLNPGSASGGRSWSAGGFTCPPVKADPNERDGLGRTTLHLAASSLTPQAYTFFTILLRSPNLSVNLQDYESGYTALHRALYAGNIRAARDLLARSDTDISIKDGEGLTAFDLYNGTVEGTNPPTDVDGTDLYAWGVNRNFALGTGDSTDKAFPDRINLLTQRQASDNPDPAQRFFHVGIKEAKMARLHTTVVTNEARGNLSLSGFGSGGRLGRSVHSQLSLLPLPDLQHTIVGTALGQDHTLALTSGGYILSWGNNRFAQLGYAIEAPEVPNPFAKDGDELVQAQPKRIIGPLKKEWVRGVAAGRMSSACWTADAVWTWGTNLGHLGYEKAANPVQVNPRKVTSISQPVIDVALSDYAMLCLLDSYEVLCFHHDTNFKINFGGPQRSLRTPKNPGQVSLDPEIRKVTSCGLTFATLSRKGDVCTFQLPHPSEEATKDARDRYVTVKPQIQWALRKNFTAVRDLALGSDGTLIVSTASGHVFVRQRLKAGSGQLKFRRVPYLQRIIKVACNESGAFAAVRVDAKPTPIEYKGKTFEEDLFLLQPHFRRFEHQMTDEDFERHQSAAKATDEDEDEGSNPVAHDITMAISMCQILERWQATSSDSLFAWGQPLLGSDIKLVVGEYAIPAHSVLLCLRTPVFARALSGAKVDGITLGKDGDGPTLELDACHPLVALLLLQFLYSDNIAAVWDSRVAHILQDKFKDLKLPIGEIKADVRRFAEVLELAPLSPVLQLLSKAPISQSTLAPDVATFFEQTSTPPSDLCDMIVSLADRDVACQSVLLRARCPFFESMFADGEWAVERDENNKAVIDMPHLRWRPMNLVFRFIHEGVEDDLFDYLHQETLDEFLDFVFEVMAAATELLMDRLVLVCSRVIARHCNPYNAAALAVEASFYQATTLKLSIFDYIIACMETMLESGLLDDMDEDVMKDLCGVIAAKQRDKAIVPRTGLLVDDLMAKHREWIAVQDIPVPRIRVPQRWKPKSPRISPADTTSMSQIHKRPPKSTLGTPDLKPLQPSIADDDIFSMDDEPTLSSSPALGPSPGSRGAATPNTRPITPLNLPSSSAGAGKGAVWKSRTVESEKVDLRSIMAEAAATKRPAVPTTPASKLGTSPSLGSSPRMTPAGPPRASTPGSSGSPWRAVDTRRTSLTGIQNQQSAPPAASSALARAATSQASPAPQRNLITPVKMQPATVTPRRAAGGAAWATPTTYAAPQPLAGPSTSPAASSMPAFSLLAIQQEERLAAEKTTPRAPKSFTEILKEEKASKAAAKEEENFLRWWQEEESRQKAATGSSGSQPGAAAANSGRGRGRGGQQQTRVAKRGGRGGGEGPANGDNHDTADTRGGSGGAGAGGRGRGRGGGKHGGRNSNGGSNGAEEATKPNGNGAPKANGQSAAVLKASGSANSPDGPANGRTPGEPRRARGQRGGGGRGGKEAKEDKPKAVVV</sequence>
<dbReference type="Gene3D" id="3.30.710.10">
    <property type="entry name" value="Potassium Channel Kv1.1, Chain A"/>
    <property type="match status" value="2"/>
</dbReference>
<dbReference type="PROSITE" id="PS50012">
    <property type="entry name" value="RCC1_3"/>
    <property type="match status" value="3"/>
</dbReference>
<proteinExistence type="predicted"/>
<feature type="domain" description="BTB" evidence="5">
    <location>
        <begin position="655"/>
        <end position="725"/>
    </location>
</feature>
<accession>A0AAF0YKU7</accession>
<dbReference type="Gene3D" id="1.25.40.20">
    <property type="entry name" value="Ankyrin repeat-containing domain"/>
    <property type="match status" value="1"/>
</dbReference>
<evidence type="ECO:0000313" key="6">
    <source>
        <dbReference type="EMBL" id="WOO85538.1"/>
    </source>
</evidence>
<dbReference type="CDD" id="cd18500">
    <property type="entry name" value="BACK_IBtk"/>
    <property type="match status" value="1"/>
</dbReference>
<dbReference type="Pfam" id="PF13540">
    <property type="entry name" value="RCC1_2"/>
    <property type="match status" value="1"/>
</dbReference>